<organism evidence="2 3">
    <name type="scientific">Nocardioides mangrovicus</name>
    <dbReference type="NCBI Taxonomy" id="2478913"/>
    <lineage>
        <taxon>Bacteria</taxon>
        <taxon>Bacillati</taxon>
        <taxon>Actinomycetota</taxon>
        <taxon>Actinomycetes</taxon>
        <taxon>Propionibacteriales</taxon>
        <taxon>Nocardioidaceae</taxon>
        <taxon>Nocardioides</taxon>
    </lineage>
</organism>
<proteinExistence type="predicted"/>
<feature type="region of interest" description="Disordered" evidence="1">
    <location>
        <begin position="1"/>
        <end position="53"/>
    </location>
</feature>
<evidence type="ECO:0000256" key="1">
    <source>
        <dbReference type="SAM" id="MobiDB-lite"/>
    </source>
</evidence>
<feature type="region of interest" description="Disordered" evidence="1">
    <location>
        <begin position="143"/>
        <end position="167"/>
    </location>
</feature>
<dbReference type="AlphaFoldDB" id="A0A3L8P1I2"/>
<gene>
    <name evidence="2" type="ORF">D9V37_19730</name>
</gene>
<comment type="caution">
    <text evidence="2">The sequence shown here is derived from an EMBL/GenBank/DDBJ whole genome shotgun (WGS) entry which is preliminary data.</text>
</comment>
<keyword evidence="3" id="KW-1185">Reference proteome</keyword>
<sequence length="167" mass="17647">MQPLHAEHPLQAGAAGVGVDQQRRTPCTPGRRERGGQHARTDPARAAEHGHDPARVGAAVEAVGEHLDQPALRLRQLGDVLGAEPHGCAEDLVGQRCGSDDVHAGPAGRSQQCDPLGCVGAHQHQVGGAPCERQRVVDIKHLGRHAGRRGQPQHVVAQDRGAGEQER</sequence>
<name>A0A3L8P1I2_9ACTN</name>
<feature type="compositionally biased region" description="Basic and acidic residues" evidence="1">
    <location>
        <begin position="30"/>
        <end position="53"/>
    </location>
</feature>
<evidence type="ECO:0000313" key="3">
    <source>
        <dbReference type="Proteomes" id="UP000281708"/>
    </source>
</evidence>
<accession>A0A3L8P1I2</accession>
<reference evidence="2 3" key="1">
    <citation type="submission" date="2018-10" db="EMBL/GenBank/DDBJ databases">
        <title>Marmoricola sp. 4Q3S-7 whole genome shotgun sequence.</title>
        <authorList>
            <person name="Li F."/>
        </authorList>
    </citation>
    <scope>NUCLEOTIDE SEQUENCE [LARGE SCALE GENOMIC DNA]</scope>
    <source>
        <strain evidence="2 3">4Q3S-7</strain>
    </source>
</reference>
<evidence type="ECO:0000313" key="2">
    <source>
        <dbReference type="EMBL" id="RLV48278.1"/>
    </source>
</evidence>
<dbReference type="Proteomes" id="UP000281708">
    <property type="component" value="Unassembled WGS sequence"/>
</dbReference>
<dbReference type="EMBL" id="RDBE01000010">
    <property type="protein sequence ID" value="RLV48278.1"/>
    <property type="molecule type" value="Genomic_DNA"/>
</dbReference>
<protein>
    <submittedName>
        <fullName evidence="2">Uncharacterized protein</fullName>
    </submittedName>
</protein>